<dbReference type="GO" id="GO:0046872">
    <property type="term" value="F:metal ion binding"/>
    <property type="evidence" value="ECO:0007669"/>
    <property type="project" value="UniProtKB-KW"/>
</dbReference>
<dbReference type="GO" id="GO:0016818">
    <property type="term" value="F:hydrolase activity, acting on acid anhydrides, in phosphorus-containing anhydrides"/>
    <property type="evidence" value="ECO:0007669"/>
    <property type="project" value="InterPro"/>
</dbReference>
<dbReference type="AlphaFoldDB" id="A0A9X1SAP4"/>
<dbReference type="RefSeq" id="WP_227894063.1">
    <property type="nucleotide sequence ID" value="NZ_CP099466.1"/>
</dbReference>
<evidence type="ECO:0000256" key="1">
    <source>
        <dbReference type="ARBA" id="ARBA00001936"/>
    </source>
</evidence>
<keyword evidence="5" id="KW-0460">Magnesium</keyword>
<gene>
    <name evidence="7" type="ORF">LJ757_00710</name>
</gene>
<dbReference type="SUPFAM" id="SSF55811">
    <property type="entry name" value="Nudix"/>
    <property type="match status" value="1"/>
</dbReference>
<keyword evidence="6" id="KW-0464">Manganese</keyword>
<reference evidence="7" key="1">
    <citation type="submission" date="2021-10" db="EMBL/GenBank/DDBJ databases">
        <title>Novel species in genus Arthrobacter.</title>
        <authorList>
            <person name="Liu Y."/>
        </authorList>
    </citation>
    <scope>NUCLEOTIDE SEQUENCE</scope>
    <source>
        <strain evidence="7">Zg-Y453</strain>
    </source>
</reference>
<proteinExistence type="predicted"/>
<dbReference type="InterPro" id="IPR039121">
    <property type="entry name" value="NUDT19"/>
</dbReference>
<evidence type="ECO:0000256" key="6">
    <source>
        <dbReference type="ARBA" id="ARBA00023211"/>
    </source>
</evidence>
<dbReference type="Gene3D" id="3.90.79.10">
    <property type="entry name" value="Nucleoside Triphosphate Pyrophosphohydrolase"/>
    <property type="match status" value="1"/>
</dbReference>
<protein>
    <submittedName>
        <fullName evidence="7">NUDIX hydrolase</fullName>
    </submittedName>
</protein>
<comment type="caution">
    <text evidence="7">The sequence shown here is derived from an EMBL/GenBank/DDBJ whole genome shotgun (WGS) entry which is preliminary data.</text>
</comment>
<dbReference type="EMBL" id="JAJFZV010000001">
    <property type="protein sequence ID" value="MCC3296323.1"/>
    <property type="molecule type" value="Genomic_DNA"/>
</dbReference>
<dbReference type="PANTHER" id="PTHR12318">
    <property type="entry name" value="TESTOSTERONE-REGULATED PROTEIN RP2"/>
    <property type="match status" value="1"/>
</dbReference>
<name>A0A9X1SAP4_9MICC</name>
<organism evidence="7 8">
    <name type="scientific">Arthrobacter caoxuetaonis</name>
    <dbReference type="NCBI Taxonomy" id="2886935"/>
    <lineage>
        <taxon>Bacteria</taxon>
        <taxon>Bacillati</taxon>
        <taxon>Actinomycetota</taxon>
        <taxon>Actinomycetes</taxon>
        <taxon>Micrococcales</taxon>
        <taxon>Micrococcaceae</taxon>
        <taxon>Arthrobacter</taxon>
    </lineage>
</organism>
<evidence type="ECO:0000313" key="8">
    <source>
        <dbReference type="Proteomes" id="UP001139158"/>
    </source>
</evidence>
<dbReference type="PANTHER" id="PTHR12318:SF0">
    <property type="entry name" value="ACYL-COENZYME A DIPHOSPHATASE NUDT19"/>
    <property type="match status" value="1"/>
</dbReference>
<comment type="cofactor">
    <cofactor evidence="2">
        <name>Mg(2+)</name>
        <dbReference type="ChEBI" id="CHEBI:18420"/>
    </cofactor>
</comment>
<keyword evidence="4 7" id="KW-0378">Hydrolase</keyword>
<comment type="cofactor">
    <cofactor evidence="1">
        <name>Mn(2+)</name>
        <dbReference type="ChEBI" id="CHEBI:29035"/>
    </cofactor>
</comment>
<keyword evidence="3" id="KW-0479">Metal-binding</keyword>
<evidence type="ECO:0000256" key="2">
    <source>
        <dbReference type="ARBA" id="ARBA00001946"/>
    </source>
</evidence>
<evidence type="ECO:0000313" key="7">
    <source>
        <dbReference type="EMBL" id="MCC3296323.1"/>
    </source>
</evidence>
<accession>A0A9X1SAP4</accession>
<dbReference type="Proteomes" id="UP001139158">
    <property type="component" value="Unassembled WGS sequence"/>
</dbReference>
<keyword evidence="8" id="KW-1185">Reference proteome</keyword>
<evidence type="ECO:0000256" key="3">
    <source>
        <dbReference type="ARBA" id="ARBA00022723"/>
    </source>
</evidence>
<sequence length="304" mass="33542">MPSFTNRLFPLPPAQQAAAESWFERGEGTPRKPRAASSVLLLRDSREGAEVFLRYRRGESPLGKIAFPGGSLEETDGDQVPWFGPTPSEWAKALGMDDHQQAMRHVVAAIRELFEETGILLAGPDASTLLESNRGPEWMEAREGIASGEKSFPALLARRGLGLRTDLLRPLSHWKTADFALRRFDTYYFAAVQPLGQESSLLQGRGIWGKWCIAVHEFERRQTTALGDEVGQPDTVGLTLEQLTVPSVQLMLEKLAKAKGCIAYLAHRRPNTVHQPELVKDDDGAYLLRVSGNDAAEGAGQRGR</sequence>
<dbReference type="InterPro" id="IPR015797">
    <property type="entry name" value="NUDIX_hydrolase-like_dom_sf"/>
</dbReference>
<evidence type="ECO:0000256" key="4">
    <source>
        <dbReference type="ARBA" id="ARBA00022801"/>
    </source>
</evidence>
<evidence type="ECO:0000256" key="5">
    <source>
        <dbReference type="ARBA" id="ARBA00022842"/>
    </source>
</evidence>